<evidence type="ECO:0000313" key="13">
    <source>
        <dbReference type="EMBL" id="RLQ95496.1"/>
    </source>
</evidence>
<evidence type="ECO:0000256" key="8">
    <source>
        <dbReference type="ARBA" id="ARBA00037904"/>
    </source>
</evidence>
<dbReference type="GO" id="GO:0016117">
    <property type="term" value="P:carotenoid biosynthetic process"/>
    <property type="evidence" value="ECO:0007669"/>
    <property type="project" value="UniProtKB-KW"/>
</dbReference>
<feature type="transmembrane region" description="Helical" evidence="11">
    <location>
        <begin position="299"/>
        <end position="316"/>
    </location>
</feature>
<comment type="subcellular location">
    <subcellularLocation>
        <location evidence="1">Cell membrane</location>
    </subcellularLocation>
</comment>
<evidence type="ECO:0000256" key="2">
    <source>
        <dbReference type="ARBA" id="ARBA00022475"/>
    </source>
</evidence>
<comment type="function">
    <text evidence="7">Catalyzes the glycosylation of 4,4'-diaponeurosporenoate, i.e. the esterification of glucose at the C1'' position with the carboxyl group of 4,4'-diaponeurosporenic acid, to form glycosyl-4,4'-diaponeurosporenoate. This is a step in the biosynthesis of staphyloxanthin, an orange pigment present in most staphylococci strains.</text>
</comment>
<dbReference type="InterPro" id="IPR029044">
    <property type="entry name" value="Nucleotide-diphossugar_trans"/>
</dbReference>
<sequence>MMFWFLASFLLHIVLFWRVPVIQRDCNPRHFSNVRKTSVIIPARNEENNLPNLLNSIQRQEVQPMEIIVVNDGSTDRTKEIALRKGVRVIDAPPIEHGWQGKSWACWQGANAANGDYLLFIDADAWFEDGGLLRIMGAYQQQLGKGIMTIHPYHKIRDWYEVFSSIFHLVTFASIGSSNIYSTPNSLSGGFGQFLYCRSFDYFKIGGHREIRSAVVENMELAKLAKSKNESISAWSGKDAVSMRMYPNGKKEMIYGWSKSFFSGALQTNPINFLLIVFWITASLSFIFSGIGTLFSEPILVLLCIITYIWALTLSLRKIGNFHFMDLLLFPLHLLAFVGIFFYSIYLTFFTKSSTWKGRSIITSKEKEENLE</sequence>
<feature type="transmembrane region" description="Helical" evidence="11">
    <location>
        <begin position="271"/>
        <end position="292"/>
    </location>
</feature>
<evidence type="ECO:0000256" key="10">
    <source>
        <dbReference type="ARBA" id="ARBA00040345"/>
    </source>
</evidence>
<evidence type="ECO:0000256" key="9">
    <source>
        <dbReference type="ARBA" id="ARBA00038120"/>
    </source>
</evidence>
<evidence type="ECO:0000256" key="1">
    <source>
        <dbReference type="ARBA" id="ARBA00004236"/>
    </source>
</evidence>
<comment type="pathway">
    <text evidence="8">Carotenoid biosynthesis; staphyloxanthin biosynthesis; staphyloxanthin from farnesyl diphosphate: step 4/5.</text>
</comment>
<evidence type="ECO:0000256" key="11">
    <source>
        <dbReference type="SAM" id="Phobius"/>
    </source>
</evidence>
<dbReference type="OrthoDB" id="9806525at2"/>
<dbReference type="AlphaFoldDB" id="A0A3L7JXJ4"/>
<comment type="similarity">
    <text evidence="9">Belongs to the glycosyltransferase 2 family. CrtQ subfamily.</text>
</comment>
<dbReference type="EMBL" id="RCVZ01000006">
    <property type="protein sequence ID" value="RLQ95496.1"/>
    <property type="molecule type" value="Genomic_DNA"/>
</dbReference>
<dbReference type="SUPFAM" id="SSF53448">
    <property type="entry name" value="Nucleotide-diphospho-sugar transferases"/>
    <property type="match status" value="1"/>
</dbReference>
<evidence type="ECO:0000259" key="12">
    <source>
        <dbReference type="Pfam" id="PF00535"/>
    </source>
</evidence>
<reference evidence="13 14" key="1">
    <citation type="submission" date="2018-10" db="EMBL/GenBank/DDBJ databases">
        <title>Falsibacillus sp. genome draft.</title>
        <authorList>
            <person name="Shi S."/>
        </authorList>
    </citation>
    <scope>NUCLEOTIDE SEQUENCE [LARGE SCALE GENOMIC DNA]</scope>
    <source>
        <strain evidence="13 14">GY 10110</strain>
    </source>
</reference>
<evidence type="ECO:0000256" key="7">
    <source>
        <dbReference type="ARBA" id="ARBA00037281"/>
    </source>
</evidence>
<dbReference type="PANTHER" id="PTHR43646">
    <property type="entry name" value="GLYCOSYLTRANSFERASE"/>
    <property type="match status" value="1"/>
</dbReference>
<dbReference type="Proteomes" id="UP000276770">
    <property type="component" value="Unassembled WGS sequence"/>
</dbReference>
<protein>
    <recommendedName>
        <fullName evidence="10">4,4'-diaponeurosporenoate glycosyltransferase</fullName>
    </recommendedName>
</protein>
<keyword evidence="6 11" id="KW-0472">Membrane</keyword>
<keyword evidence="11" id="KW-1133">Transmembrane helix</keyword>
<dbReference type="InterPro" id="IPR001173">
    <property type="entry name" value="Glyco_trans_2-like"/>
</dbReference>
<evidence type="ECO:0000256" key="4">
    <source>
        <dbReference type="ARBA" id="ARBA00022679"/>
    </source>
</evidence>
<keyword evidence="3" id="KW-0328">Glycosyltransferase</keyword>
<accession>A0A3L7JXJ4</accession>
<evidence type="ECO:0000256" key="3">
    <source>
        <dbReference type="ARBA" id="ARBA00022676"/>
    </source>
</evidence>
<organism evidence="13 14">
    <name type="scientific">Falsibacillus albus</name>
    <dbReference type="NCBI Taxonomy" id="2478915"/>
    <lineage>
        <taxon>Bacteria</taxon>
        <taxon>Bacillati</taxon>
        <taxon>Bacillota</taxon>
        <taxon>Bacilli</taxon>
        <taxon>Bacillales</taxon>
        <taxon>Bacillaceae</taxon>
        <taxon>Falsibacillus</taxon>
    </lineage>
</organism>
<dbReference type="GO" id="GO:0005886">
    <property type="term" value="C:plasma membrane"/>
    <property type="evidence" value="ECO:0007669"/>
    <property type="project" value="UniProtKB-SubCell"/>
</dbReference>
<dbReference type="GO" id="GO:0016757">
    <property type="term" value="F:glycosyltransferase activity"/>
    <property type="evidence" value="ECO:0007669"/>
    <property type="project" value="UniProtKB-KW"/>
</dbReference>
<keyword evidence="14" id="KW-1185">Reference proteome</keyword>
<feature type="domain" description="Glycosyltransferase 2-like" evidence="12">
    <location>
        <begin position="38"/>
        <end position="162"/>
    </location>
</feature>
<gene>
    <name evidence="13" type="ORF">D9X91_10715</name>
</gene>
<dbReference type="Gene3D" id="3.90.550.10">
    <property type="entry name" value="Spore Coat Polysaccharide Biosynthesis Protein SpsA, Chain A"/>
    <property type="match status" value="1"/>
</dbReference>
<keyword evidence="5" id="KW-0125">Carotenoid biosynthesis</keyword>
<dbReference type="CDD" id="cd00761">
    <property type="entry name" value="Glyco_tranf_GTA_type"/>
    <property type="match status" value="1"/>
</dbReference>
<proteinExistence type="inferred from homology"/>
<feature type="transmembrane region" description="Helical" evidence="11">
    <location>
        <begin position="328"/>
        <end position="349"/>
    </location>
</feature>
<evidence type="ECO:0000313" key="14">
    <source>
        <dbReference type="Proteomes" id="UP000276770"/>
    </source>
</evidence>
<dbReference type="Pfam" id="PF00535">
    <property type="entry name" value="Glycos_transf_2"/>
    <property type="match status" value="1"/>
</dbReference>
<keyword evidence="11" id="KW-0812">Transmembrane</keyword>
<evidence type="ECO:0000256" key="5">
    <source>
        <dbReference type="ARBA" id="ARBA00022746"/>
    </source>
</evidence>
<keyword evidence="2" id="KW-1003">Cell membrane</keyword>
<dbReference type="RefSeq" id="WP_121680611.1">
    <property type="nucleotide sequence ID" value="NZ_RCVZ01000006.1"/>
</dbReference>
<comment type="caution">
    <text evidence="13">The sequence shown here is derived from an EMBL/GenBank/DDBJ whole genome shotgun (WGS) entry which is preliminary data.</text>
</comment>
<keyword evidence="4 13" id="KW-0808">Transferase</keyword>
<dbReference type="PANTHER" id="PTHR43646:SF2">
    <property type="entry name" value="GLYCOSYLTRANSFERASE 2-LIKE DOMAIN-CONTAINING PROTEIN"/>
    <property type="match status" value="1"/>
</dbReference>
<name>A0A3L7JXJ4_9BACI</name>
<evidence type="ECO:0000256" key="6">
    <source>
        <dbReference type="ARBA" id="ARBA00023136"/>
    </source>
</evidence>